<keyword evidence="4 6" id="KW-1133">Transmembrane helix</keyword>
<feature type="transmembrane region" description="Helical" evidence="6">
    <location>
        <begin position="155"/>
        <end position="176"/>
    </location>
</feature>
<keyword evidence="5 6" id="KW-0472">Membrane</keyword>
<dbReference type="InterPro" id="IPR022791">
    <property type="entry name" value="L-PG_synthase/AglD"/>
</dbReference>
<organism evidence="7 8">
    <name type="scientific">Pseudodesulfovibrio mercurii</name>
    <dbReference type="NCBI Taxonomy" id="641491"/>
    <lineage>
        <taxon>Bacteria</taxon>
        <taxon>Pseudomonadati</taxon>
        <taxon>Thermodesulfobacteriota</taxon>
        <taxon>Desulfovibrionia</taxon>
        <taxon>Desulfovibrionales</taxon>
        <taxon>Desulfovibrionaceae</taxon>
    </lineage>
</organism>
<protein>
    <recommendedName>
        <fullName evidence="9">Flippase-like domain-containing protein</fullName>
    </recommendedName>
</protein>
<dbReference type="PANTHER" id="PTHR39087">
    <property type="entry name" value="UPF0104 MEMBRANE PROTEIN MJ1595"/>
    <property type="match status" value="1"/>
</dbReference>
<feature type="transmembrane region" description="Helical" evidence="6">
    <location>
        <begin position="182"/>
        <end position="203"/>
    </location>
</feature>
<dbReference type="EMBL" id="CP003220">
    <property type="protein sequence ID" value="EGB14694.1"/>
    <property type="molecule type" value="Genomic_DNA"/>
</dbReference>
<feature type="transmembrane region" description="Helical" evidence="6">
    <location>
        <begin position="100"/>
        <end position="123"/>
    </location>
</feature>
<dbReference type="Proteomes" id="UP000007845">
    <property type="component" value="Chromosome"/>
</dbReference>
<feature type="transmembrane region" description="Helical" evidence="6">
    <location>
        <begin position="29"/>
        <end position="47"/>
    </location>
</feature>
<evidence type="ECO:0000313" key="7">
    <source>
        <dbReference type="EMBL" id="EGB14694.1"/>
    </source>
</evidence>
<dbReference type="Pfam" id="PF03706">
    <property type="entry name" value="LPG_synthase_TM"/>
    <property type="match status" value="1"/>
</dbReference>
<proteinExistence type="predicted"/>
<feature type="transmembrane region" description="Helical" evidence="6">
    <location>
        <begin position="240"/>
        <end position="258"/>
    </location>
</feature>
<dbReference type="PANTHER" id="PTHR39087:SF2">
    <property type="entry name" value="UPF0104 MEMBRANE PROTEIN MJ1595"/>
    <property type="match status" value="1"/>
</dbReference>
<evidence type="ECO:0000256" key="2">
    <source>
        <dbReference type="ARBA" id="ARBA00022475"/>
    </source>
</evidence>
<dbReference type="AlphaFoldDB" id="F0JE85"/>
<keyword evidence="2" id="KW-1003">Cell membrane</keyword>
<keyword evidence="3 6" id="KW-0812">Transmembrane</keyword>
<evidence type="ECO:0000256" key="6">
    <source>
        <dbReference type="SAM" id="Phobius"/>
    </source>
</evidence>
<dbReference type="KEGG" id="ddn:DND132_1486"/>
<comment type="subcellular location">
    <subcellularLocation>
        <location evidence="1">Cell membrane</location>
        <topology evidence="1">Multi-pass membrane protein</topology>
    </subcellularLocation>
</comment>
<evidence type="ECO:0000256" key="1">
    <source>
        <dbReference type="ARBA" id="ARBA00004651"/>
    </source>
</evidence>
<dbReference type="GO" id="GO:0005886">
    <property type="term" value="C:plasma membrane"/>
    <property type="evidence" value="ECO:0007669"/>
    <property type="project" value="UniProtKB-SubCell"/>
</dbReference>
<evidence type="ECO:0008006" key="9">
    <source>
        <dbReference type="Google" id="ProtNLM"/>
    </source>
</evidence>
<gene>
    <name evidence="7" type="ORF">DND132_1486</name>
</gene>
<evidence type="ECO:0000313" key="8">
    <source>
        <dbReference type="Proteomes" id="UP000007845"/>
    </source>
</evidence>
<feature type="transmembrane region" description="Helical" evidence="6">
    <location>
        <begin position="68"/>
        <end position="94"/>
    </location>
</feature>
<dbReference type="HOGENOM" id="CLU_1007327_0_0_7"/>
<sequence length="276" mass="29941">MAALVLLNWTANSIPLLVFTRLAGKRIGFWENFFVMTAGMLGNYLPMSLGTIVRMRFFKNVVGMDYSAFVGIMMARTMLLALIASFFCCLGLVGLKLGGYSVPVAVYCLFAGVFIAALAAFFFPVAKISVRNRFLQGRLEKLTQAHRTMRQTPKALLTVLGCILCQEIFFSLRLYISFTAFGVAAPIWLYLIVGPASSVLTFVTVTPGNLGVREWVIGVLAASTGFNFQAGFFASTLDRGVMLGLTFVLGGIGMVHALRRSAQGTRIPAREAGAGE</sequence>
<keyword evidence="8" id="KW-1185">Reference proteome</keyword>
<accession>F0JE85</accession>
<feature type="transmembrane region" description="Helical" evidence="6">
    <location>
        <begin position="215"/>
        <end position="234"/>
    </location>
</feature>
<evidence type="ECO:0000256" key="4">
    <source>
        <dbReference type="ARBA" id="ARBA00022989"/>
    </source>
</evidence>
<name>F0JE85_9BACT</name>
<evidence type="ECO:0000256" key="3">
    <source>
        <dbReference type="ARBA" id="ARBA00022692"/>
    </source>
</evidence>
<reference evidence="7 8" key="1">
    <citation type="journal article" date="2011" name="J. Bacteriol.">
        <title>Genome sequence of the mercury-methylating strain Desulfovibrio desulfuricans ND132.</title>
        <authorList>
            <person name="Brown S.D."/>
            <person name="Gilmour C.C."/>
            <person name="Kucken A.M."/>
            <person name="Wall J.D."/>
            <person name="Elias D.A."/>
            <person name="Brandt C.C."/>
            <person name="Podar M."/>
            <person name="Chertkov O."/>
            <person name="Held B."/>
            <person name="Bruce D.C."/>
            <person name="Detter J.C."/>
            <person name="Tapia R."/>
            <person name="Han C.S."/>
            <person name="Goodwin L.A."/>
            <person name="Cheng J.F."/>
            <person name="Pitluck S."/>
            <person name="Woyke T."/>
            <person name="Mikhailova N."/>
            <person name="Ivanova N.N."/>
            <person name="Han J."/>
            <person name="Lucas S."/>
            <person name="Lapidus A.L."/>
            <person name="Land M.L."/>
            <person name="Hauser L.J."/>
            <person name="Palumbo A.V."/>
        </authorList>
    </citation>
    <scope>NUCLEOTIDE SEQUENCE [LARGE SCALE GENOMIC DNA]</scope>
    <source>
        <strain evidence="7 8">ND132</strain>
    </source>
</reference>
<evidence type="ECO:0000256" key="5">
    <source>
        <dbReference type="ARBA" id="ARBA00023136"/>
    </source>
</evidence>